<gene>
    <name evidence="3" type="ORF">HK100_001927</name>
</gene>
<feature type="region of interest" description="Disordered" evidence="1">
    <location>
        <begin position="868"/>
        <end position="957"/>
    </location>
</feature>
<keyword evidence="2" id="KW-0812">Transmembrane</keyword>
<feature type="compositionally biased region" description="Low complexity" evidence="1">
    <location>
        <begin position="884"/>
        <end position="898"/>
    </location>
</feature>
<feature type="compositionally biased region" description="Pro residues" evidence="1">
    <location>
        <begin position="927"/>
        <end position="942"/>
    </location>
</feature>
<reference evidence="3" key="1">
    <citation type="submission" date="2020-05" db="EMBL/GenBank/DDBJ databases">
        <title>Phylogenomic resolution of chytrid fungi.</title>
        <authorList>
            <person name="Stajich J.E."/>
            <person name="Amses K."/>
            <person name="Simmons R."/>
            <person name="Seto K."/>
            <person name="Myers J."/>
            <person name="Bonds A."/>
            <person name="Quandt C.A."/>
            <person name="Barry K."/>
            <person name="Liu P."/>
            <person name="Grigoriev I."/>
            <person name="Longcore J.E."/>
            <person name="James T.Y."/>
        </authorList>
    </citation>
    <scope>NUCLEOTIDE SEQUENCE</scope>
    <source>
        <strain evidence="3">JEL0513</strain>
    </source>
</reference>
<feature type="transmembrane region" description="Helical" evidence="2">
    <location>
        <begin position="672"/>
        <end position="694"/>
    </location>
</feature>
<protein>
    <submittedName>
        <fullName evidence="3">Uncharacterized protein</fullName>
    </submittedName>
</protein>
<feature type="compositionally biased region" description="Low complexity" evidence="1">
    <location>
        <begin position="914"/>
        <end position="926"/>
    </location>
</feature>
<comment type="caution">
    <text evidence="3">The sequence shown here is derived from an EMBL/GenBank/DDBJ whole genome shotgun (WGS) entry which is preliminary data.</text>
</comment>
<organism evidence="3 4">
    <name type="scientific">Physocladia obscura</name>
    <dbReference type="NCBI Taxonomy" id="109957"/>
    <lineage>
        <taxon>Eukaryota</taxon>
        <taxon>Fungi</taxon>
        <taxon>Fungi incertae sedis</taxon>
        <taxon>Chytridiomycota</taxon>
        <taxon>Chytridiomycota incertae sedis</taxon>
        <taxon>Chytridiomycetes</taxon>
        <taxon>Chytridiales</taxon>
        <taxon>Chytriomycetaceae</taxon>
        <taxon>Physocladia</taxon>
    </lineage>
</organism>
<keyword evidence="2" id="KW-0472">Membrane</keyword>
<feature type="compositionally biased region" description="Basic and acidic residues" evidence="1">
    <location>
        <begin position="868"/>
        <end position="879"/>
    </location>
</feature>
<dbReference type="AlphaFoldDB" id="A0AAD5SWF2"/>
<sequence>MNLSISSSPLSFLDAGVDFWATVASVIRLRFQPPASTIPGAITLSQIAKQFIVSYWENLITQHLQKAPQTFASLTFTATQAVESAIPSAVASALETLTAEISATATAETIHWLPLIPPGVQQIRDIVESIVVKTGVASIAARNAFGLLENADGQLKGFVDGLTNVSTGIQKITETVYVTPNGIHFKMRATVAANLTARISSPLNNGTISATTIRDEIEAVQTNGISALVNNGSGLLHDLGARASTAAADFNSTAGQNFAALVLGSLNTAVTQNVNRAVNLTHAKAEEVGKALQAVNATVLGDYDANVLRWENVRAPLVLSVLVFGTVVFGAVVLPELAVVTFLVLVMAAIFFAVAVGVGEACIAINDPNTVFINAFSTTVGIDMQNFMNARNNCLNQTNTHSNNNGGLINFIQDLKILNNESSKYLSFSTKADEIVRGLNFSDFLNLYFSETIPSAIRPTQINSTLSSLNILSNFLNVSETRLSPPLPAKTASTVVGDLNLTAISNALAETETFLDTLVAQQQQNPTELFVVVASLRGNSNNSIAGIDSATVQKFLDDLNGCKTAIEKARRLTGEVVIDDAGESVRLLEKNVSTIQNDLQALQTTVFFVQNLVDQMKANITHRTPIIKNELYVAVSNMSDILDKSLACKPIVYDTIALQNEVCQKLSNALDALWLSFAVIGFTLFGVLCTVPYFMRHMPVPRGVASAAGGSWRRRGCGCCWKRKVAIRESQIKTENRSSDTIVNTSKSLVLDDSGGGGGGKCGHVGKNCGQAQEANHDVTSLRNNQQQSKQQLQHRKKLQHKQMQEIDCAPVTTGKSYRDSSSNREIRSICAVAGADGGVMARDSDWTLTSDGGVENVVAMTTWNDTDQQHHENKEKKTTAPQLSLSSSLSAGTIKQQHQQHQKQKQSLLVVVSPRLTQQQNQQLPLEPPSPPPSSPNPSAPPLSLLQPPRYSHGWV</sequence>
<dbReference type="Proteomes" id="UP001211907">
    <property type="component" value="Unassembled WGS sequence"/>
</dbReference>
<feature type="transmembrane region" description="Helical" evidence="2">
    <location>
        <begin position="339"/>
        <end position="359"/>
    </location>
</feature>
<feature type="transmembrane region" description="Helical" evidence="2">
    <location>
        <begin position="315"/>
        <end position="334"/>
    </location>
</feature>
<proteinExistence type="predicted"/>
<evidence type="ECO:0000256" key="2">
    <source>
        <dbReference type="SAM" id="Phobius"/>
    </source>
</evidence>
<dbReference type="EMBL" id="JADGJH010001432">
    <property type="protein sequence ID" value="KAJ3113624.1"/>
    <property type="molecule type" value="Genomic_DNA"/>
</dbReference>
<evidence type="ECO:0000313" key="3">
    <source>
        <dbReference type="EMBL" id="KAJ3113624.1"/>
    </source>
</evidence>
<evidence type="ECO:0000256" key="1">
    <source>
        <dbReference type="SAM" id="MobiDB-lite"/>
    </source>
</evidence>
<feature type="compositionally biased region" description="Low complexity" evidence="1">
    <location>
        <begin position="783"/>
        <end position="792"/>
    </location>
</feature>
<keyword evidence="4" id="KW-1185">Reference proteome</keyword>
<name>A0AAD5SWF2_9FUNG</name>
<keyword evidence="2" id="KW-1133">Transmembrane helix</keyword>
<accession>A0AAD5SWF2</accession>
<feature type="region of interest" description="Disordered" evidence="1">
    <location>
        <begin position="783"/>
        <end position="804"/>
    </location>
</feature>
<evidence type="ECO:0000313" key="4">
    <source>
        <dbReference type="Proteomes" id="UP001211907"/>
    </source>
</evidence>